<dbReference type="EMBL" id="CADEAL010004113">
    <property type="protein sequence ID" value="CAB1452038.1"/>
    <property type="molecule type" value="Genomic_DNA"/>
</dbReference>
<evidence type="ECO:0000313" key="1">
    <source>
        <dbReference type="EMBL" id="CAB1452038.1"/>
    </source>
</evidence>
<keyword evidence="2" id="KW-1185">Reference proteome</keyword>
<sequence length="113" mass="12285">MPSLWQQDYVHAVTVALTQCNHSRLLEDVSTGKVLCVFGSCASIQADAVNPECVALRDLILPQPTRAKEGVEKEGAFSNTHHHTLLEDFRQVEIKGSGFSSVPGTHAFDPLLA</sequence>
<accession>A0A9N7Z1B9</accession>
<proteinExistence type="predicted"/>
<protein>
    <submittedName>
        <fullName evidence="1">Uncharacterized protein</fullName>
    </submittedName>
</protein>
<comment type="caution">
    <text evidence="1">The sequence shown here is derived from an EMBL/GenBank/DDBJ whole genome shotgun (WGS) entry which is preliminary data.</text>
</comment>
<evidence type="ECO:0000313" key="2">
    <source>
        <dbReference type="Proteomes" id="UP001153269"/>
    </source>
</evidence>
<gene>
    <name evidence="1" type="ORF">PLEPLA_LOCUS39777</name>
</gene>
<name>A0A9N7Z1B9_PLEPL</name>
<organism evidence="1 2">
    <name type="scientific">Pleuronectes platessa</name>
    <name type="common">European plaice</name>
    <dbReference type="NCBI Taxonomy" id="8262"/>
    <lineage>
        <taxon>Eukaryota</taxon>
        <taxon>Metazoa</taxon>
        <taxon>Chordata</taxon>
        <taxon>Craniata</taxon>
        <taxon>Vertebrata</taxon>
        <taxon>Euteleostomi</taxon>
        <taxon>Actinopterygii</taxon>
        <taxon>Neopterygii</taxon>
        <taxon>Teleostei</taxon>
        <taxon>Neoteleostei</taxon>
        <taxon>Acanthomorphata</taxon>
        <taxon>Carangaria</taxon>
        <taxon>Pleuronectiformes</taxon>
        <taxon>Pleuronectoidei</taxon>
        <taxon>Pleuronectidae</taxon>
        <taxon>Pleuronectes</taxon>
    </lineage>
</organism>
<dbReference type="Proteomes" id="UP001153269">
    <property type="component" value="Unassembled WGS sequence"/>
</dbReference>
<dbReference type="AlphaFoldDB" id="A0A9N7Z1B9"/>
<reference evidence="1" key="1">
    <citation type="submission" date="2020-03" db="EMBL/GenBank/DDBJ databases">
        <authorList>
            <person name="Weist P."/>
        </authorList>
    </citation>
    <scope>NUCLEOTIDE SEQUENCE</scope>
</reference>